<keyword evidence="15" id="KW-1185">Reference proteome</keyword>
<keyword evidence="4" id="KW-0132">Cell division</keyword>
<dbReference type="OrthoDB" id="7451790at2759"/>
<evidence type="ECO:0000256" key="1">
    <source>
        <dbReference type="ARBA" id="ARBA00004114"/>
    </source>
</evidence>
<dbReference type="GO" id="GO:0051301">
    <property type="term" value="P:cell division"/>
    <property type="evidence" value="ECO:0007669"/>
    <property type="project" value="UniProtKB-KW"/>
</dbReference>
<keyword evidence="5" id="KW-0677">Repeat</keyword>
<comment type="similarity">
    <text evidence="11">Belongs to the LRRCC1 family.</text>
</comment>
<keyword evidence="9" id="KW-0131">Cell cycle</keyword>
<sequence>MEDDDDFDPNAEKTMFNIKYSSIKDIRELNNGQMLSLRIMHSPDLVSMQGIEQFRQLKQLNLSQNSIQAMNLRTLNQLEVLNLQSNRIKVINCEGLRSLRVLNLSYNLISLLGPLQIFTQQGYQLKSLDLRSNSISDLNELKYLQGINLQDVFFNSDRRKNPICEILNQYYKQIIKYVPQIVNIDNKPRNELQENDGDGSNNITFKLPKQQQANIEKEAEMRVEVIQLQQKVKELSQQNKEIIYKFECNEKYWSSKCSNLEREIIDLNKFNQELNQENKRFRREIESLNEQNEYDKQQQKDLINKKERKDELITQLQNKISELLQLNGQLSKENQILIEQQNVQKVKDQEKDFKLSEYKIQLKEAEKQLQEFHKNAVEQASQTLMRQEQLQSKSEQINQENRSLYQDNSQLKRRIQELLEICREWEVKFETSQKENEQQLQIQLQQVVHEYEQKLQVQQSQYEQQLQEFETESKLMQDQLENEFRNLFQENMEKFKQLKLQYDEKCRIEVQQSQEIKILQGRLLEQESLIKELQSALIRLKREVQEFCQEKDLAKREHQIIQSGLQKDINFLQEQLLESQTKLQQFDRELRLKNDELSTINQENDRLRAQNKQKIQNEQLVDELQTNLTIKNKMLDDKNDTIDELKQQLNQLRNQEGNASDDYLKLQKKYDRQSQIIDELESQLQQIQEEYDQKNKDLKDKKQLIAMFEKEIEEIEIKQDREINGLKLELQEKEGQLQELVKMLNNAKEELIKKDEKIRELLVQYQGIEKQLFVIDKQNEITVKQKDKQIVEMRSQLQQIQEELNLMIQENIQLKTKARENLQNLHKLFQQ</sequence>
<dbReference type="PROSITE" id="PS51450">
    <property type="entry name" value="LRR"/>
    <property type="match status" value="2"/>
</dbReference>
<protein>
    <recommendedName>
        <fullName evidence="12">Leucine-rich repeat and coiled-coil domain-containing protein 1</fullName>
    </recommendedName>
</protein>
<keyword evidence="8" id="KW-0206">Cytoskeleton</keyword>
<dbReference type="OMA" id="EYMTNLE"/>
<dbReference type="Proteomes" id="UP000683925">
    <property type="component" value="Unassembled WGS sequence"/>
</dbReference>
<dbReference type="PANTHER" id="PTHR45973:SF9">
    <property type="entry name" value="LEUCINE-RICH REPEAT-CONTAINING PROTEIN 46"/>
    <property type="match status" value="1"/>
</dbReference>
<evidence type="ECO:0000256" key="12">
    <source>
        <dbReference type="ARBA" id="ARBA00067351"/>
    </source>
</evidence>
<evidence type="ECO:0000313" key="15">
    <source>
        <dbReference type="Proteomes" id="UP000683925"/>
    </source>
</evidence>
<evidence type="ECO:0000256" key="13">
    <source>
        <dbReference type="SAM" id="Coils"/>
    </source>
</evidence>
<evidence type="ECO:0000256" key="3">
    <source>
        <dbReference type="ARBA" id="ARBA00022614"/>
    </source>
</evidence>
<proteinExistence type="inferred from homology"/>
<organism evidence="14 15">
    <name type="scientific">Paramecium octaurelia</name>
    <dbReference type="NCBI Taxonomy" id="43137"/>
    <lineage>
        <taxon>Eukaryota</taxon>
        <taxon>Sar</taxon>
        <taxon>Alveolata</taxon>
        <taxon>Ciliophora</taxon>
        <taxon>Intramacronucleata</taxon>
        <taxon>Oligohymenophorea</taxon>
        <taxon>Peniculida</taxon>
        <taxon>Parameciidae</taxon>
        <taxon>Paramecium</taxon>
    </lineage>
</organism>
<name>A0A8S1V0W6_PAROT</name>
<feature type="coiled-coil region" evidence="13">
    <location>
        <begin position="516"/>
        <end position="817"/>
    </location>
</feature>
<dbReference type="AlphaFoldDB" id="A0A8S1V0W6"/>
<dbReference type="PANTHER" id="PTHR45973">
    <property type="entry name" value="PROTEIN PHOSPHATASE 1 REGULATORY SUBUNIT SDS22-RELATED"/>
    <property type="match status" value="1"/>
</dbReference>
<dbReference type="InterPro" id="IPR001611">
    <property type="entry name" value="Leu-rich_rpt"/>
</dbReference>
<evidence type="ECO:0000256" key="9">
    <source>
        <dbReference type="ARBA" id="ARBA00023306"/>
    </source>
</evidence>
<comment type="caution">
    <text evidence="14">The sequence shown here is derived from an EMBL/GenBank/DDBJ whole genome shotgun (WGS) entry which is preliminary data.</text>
</comment>
<keyword evidence="2" id="KW-0963">Cytoplasm</keyword>
<evidence type="ECO:0000256" key="7">
    <source>
        <dbReference type="ARBA" id="ARBA00023054"/>
    </source>
</evidence>
<keyword evidence="6" id="KW-0498">Mitosis</keyword>
<evidence type="ECO:0000256" key="6">
    <source>
        <dbReference type="ARBA" id="ARBA00022776"/>
    </source>
</evidence>
<keyword evidence="3" id="KW-0433">Leucine-rich repeat</keyword>
<dbReference type="GO" id="GO:0005814">
    <property type="term" value="C:centriole"/>
    <property type="evidence" value="ECO:0007669"/>
    <property type="project" value="UniProtKB-SubCell"/>
</dbReference>
<evidence type="ECO:0000313" key="14">
    <source>
        <dbReference type="EMBL" id="CAD8168326.1"/>
    </source>
</evidence>
<dbReference type="InterPro" id="IPR050576">
    <property type="entry name" value="Cilia_flagella_integrity"/>
</dbReference>
<gene>
    <name evidence="14" type="ORF">POCTA_138.1.T0510257</name>
</gene>
<accession>A0A8S1V0W6</accession>
<evidence type="ECO:0000256" key="4">
    <source>
        <dbReference type="ARBA" id="ARBA00022618"/>
    </source>
</evidence>
<dbReference type="FunFam" id="3.80.10.10:FF:000148">
    <property type="entry name" value="Leucine rich repeat and coiled-coil centrosomal protein 1"/>
    <property type="match status" value="1"/>
</dbReference>
<evidence type="ECO:0000256" key="2">
    <source>
        <dbReference type="ARBA" id="ARBA00022490"/>
    </source>
</evidence>
<dbReference type="Pfam" id="PF13855">
    <property type="entry name" value="LRR_8"/>
    <property type="match status" value="1"/>
</dbReference>
<keyword evidence="7 13" id="KW-0175">Coiled coil</keyword>
<comment type="subcellular location">
    <subcellularLocation>
        <location evidence="1">Cytoplasm</location>
        <location evidence="1">Cytoskeleton</location>
        <location evidence="1">Microtubule organizing center</location>
        <location evidence="1">Centrosome</location>
        <location evidence="1">Centriole</location>
    </subcellularLocation>
</comment>
<dbReference type="EMBL" id="CAJJDP010000051">
    <property type="protein sequence ID" value="CAD8168326.1"/>
    <property type="molecule type" value="Genomic_DNA"/>
</dbReference>
<evidence type="ECO:0000256" key="5">
    <source>
        <dbReference type="ARBA" id="ARBA00022737"/>
    </source>
</evidence>
<comment type="function">
    <text evidence="10">Required for the organization of the mitotic spindle. Maintains the structural integrity of centrosomes during mitosis.</text>
</comment>
<evidence type="ECO:0000256" key="11">
    <source>
        <dbReference type="ARBA" id="ARBA00061329"/>
    </source>
</evidence>
<evidence type="ECO:0000256" key="10">
    <source>
        <dbReference type="ARBA" id="ARBA00054059"/>
    </source>
</evidence>
<reference evidence="14" key="1">
    <citation type="submission" date="2021-01" db="EMBL/GenBank/DDBJ databases">
        <authorList>
            <consortium name="Genoscope - CEA"/>
            <person name="William W."/>
        </authorList>
    </citation>
    <scope>NUCLEOTIDE SEQUENCE</scope>
</reference>
<feature type="coiled-coil region" evidence="13">
    <location>
        <begin position="218"/>
        <end position="486"/>
    </location>
</feature>
<evidence type="ECO:0000256" key="8">
    <source>
        <dbReference type="ARBA" id="ARBA00023212"/>
    </source>
</evidence>